<keyword evidence="2" id="KW-1185">Reference proteome</keyword>
<sequence>MLTQFGRLLERIAKSNEKVFQGKPLKVYTINQSQESQMAKLRMIRNDSKQAPRRAPICAVSPMQGRCNCEPIA</sequence>
<dbReference type="AlphaFoldDB" id="C0GGW2"/>
<evidence type="ECO:0000313" key="1">
    <source>
        <dbReference type="EMBL" id="EEG77553.1"/>
    </source>
</evidence>
<gene>
    <name evidence="1" type="ORF">DealDRAFT_1676</name>
</gene>
<protein>
    <submittedName>
        <fullName evidence="1">Uncharacterized protein</fullName>
    </submittedName>
</protein>
<accession>C0GGW2</accession>
<reference evidence="1 2" key="1">
    <citation type="submission" date="2009-02" db="EMBL/GenBank/DDBJ databases">
        <title>Sequencing of the draft genome and assembly of Dethiobacter alkaliphilus AHT 1.</title>
        <authorList>
            <consortium name="US DOE Joint Genome Institute (JGI-PGF)"/>
            <person name="Lucas S."/>
            <person name="Copeland A."/>
            <person name="Lapidus A."/>
            <person name="Glavina del Rio T."/>
            <person name="Dalin E."/>
            <person name="Tice H."/>
            <person name="Bruce D."/>
            <person name="Goodwin L."/>
            <person name="Pitluck S."/>
            <person name="Larimer F."/>
            <person name="Land M.L."/>
            <person name="Hauser L."/>
            <person name="Muyzer G."/>
        </authorList>
    </citation>
    <scope>NUCLEOTIDE SEQUENCE [LARGE SCALE GENOMIC DNA]</scope>
    <source>
        <strain evidence="1 2">AHT 1</strain>
    </source>
</reference>
<proteinExistence type="predicted"/>
<evidence type="ECO:0000313" key="2">
    <source>
        <dbReference type="Proteomes" id="UP000006443"/>
    </source>
</evidence>
<organism evidence="1 2">
    <name type="scientific">Dethiobacter alkaliphilus AHT 1</name>
    <dbReference type="NCBI Taxonomy" id="555088"/>
    <lineage>
        <taxon>Bacteria</taxon>
        <taxon>Bacillati</taxon>
        <taxon>Bacillota</taxon>
        <taxon>Dethiobacteria</taxon>
        <taxon>Dethiobacterales</taxon>
        <taxon>Dethiobacteraceae</taxon>
        <taxon>Dethiobacter</taxon>
    </lineage>
</organism>
<name>C0GGW2_DETAL</name>
<dbReference type="STRING" id="555088.DealDRAFT_1676"/>
<dbReference type="Proteomes" id="UP000006443">
    <property type="component" value="Unassembled WGS sequence"/>
</dbReference>
<dbReference type="EMBL" id="ACJM01000007">
    <property type="protein sequence ID" value="EEG77553.1"/>
    <property type="molecule type" value="Genomic_DNA"/>
</dbReference>
<comment type="caution">
    <text evidence="1">The sequence shown here is derived from an EMBL/GenBank/DDBJ whole genome shotgun (WGS) entry which is preliminary data.</text>
</comment>